<organism evidence="1">
    <name type="scientific">Spirodela intermedia</name>
    <name type="common">Intermediate duckweed</name>
    <dbReference type="NCBI Taxonomy" id="51605"/>
    <lineage>
        <taxon>Eukaryota</taxon>
        <taxon>Viridiplantae</taxon>
        <taxon>Streptophyta</taxon>
        <taxon>Embryophyta</taxon>
        <taxon>Tracheophyta</taxon>
        <taxon>Spermatophyta</taxon>
        <taxon>Magnoliopsida</taxon>
        <taxon>Liliopsida</taxon>
        <taxon>Araceae</taxon>
        <taxon>Lemnoideae</taxon>
        <taxon>Spirodela</taxon>
    </lineage>
</organism>
<dbReference type="AlphaFoldDB" id="A0A7I8IVT5"/>
<reference evidence="1 2" key="1">
    <citation type="submission" date="2019-12" db="EMBL/GenBank/DDBJ databases">
        <authorList>
            <person name="Scholz U."/>
            <person name="Mascher M."/>
            <person name="Fiebig A."/>
        </authorList>
    </citation>
    <scope>NUCLEOTIDE SEQUENCE</scope>
</reference>
<sequence>MRLLPSFFPRQNCIVASSPHGQDCPDGLKLISDQLLSVETCANRRPLLDASRAQCLEEKRAIWGEMLPSKCSAVSPLSFDRYAKKENLE</sequence>
<dbReference type="Proteomes" id="UP001189122">
    <property type="component" value="Unassembled WGS sequence"/>
</dbReference>
<name>A0A7I8IVT5_SPIIN</name>
<dbReference type="EMBL" id="LR743593">
    <property type="protein sequence ID" value="CAA2622022.1"/>
    <property type="molecule type" value="Genomic_DNA"/>
</dbReference>
<protein>
    <submittedName>
        <fullName evidence="1">Uncharacterized protein</fullName>
    </submittedName>
</protein>
<keyword evidence="2" id="KW-1185">Reference proteome</keyword>
<dbReference type="EMBL" id="CACRZD030000006">
    <property type="protein sequence ID" value="CAA6661693.1"/>
    <property type="molecule type" value="Genomic_DNA"/>
</dbReference>
<accession>A0A7I8IVT5</accession>
<evidence type="ECO:0000313" key="2">
    <source>
        <dbReference type="Proteomes" id="UP001189122"/>
    </source>
</evidence>
<proteinExistence type="predicted"/>
<gene>
    <name evidence="1" type="ORF">SI7747_06008088</name>
</gene>
<evidence type="ECO:0000313" key="1">
    <source>
        <dbReference type="EMBL" id="CAA2622022.1"/>
    </source>
</evidence>